<dbReference type="AlphaFoldDB" id="A0A438GN27"/>
<protein>
    <submittedName>
        <fullName evidence="1">Uncharacterized protein</fullName>
    </submittedName>
</protein>
<organism evidence="1 2">
    <name type="scientific">Vitis vinifera</name>
    <name type="common">Grape</name>
    <dbReference type="NCBI Taxonomy" id="29760"/>
    <lineage>
        <taxon>Eukaryota</taxon>
        <taxon>Viridiplantae</taxon>
        <taxon>Streptophyta</taxon>
        <taxon>Embryophyta</taxon>
        <taxon>Tracheophyta</taxon>
        <taxon>Spermatophyta</taxon>
        <taxon>Magnoliopsida</taxon>
        <taxon>eudicotyledons</taxon>
        <taxon>Gunneridae</taxon>
        <taxon>Pentapetalae</taxon>
        <taxon>rosids</taxon>
        <taxon>Vitales</taxon>
        <taxon>Vitaceae</taxon>
        <taxon>Viteae</taxon>
        <taxon>Vitis</taxon>
    </lineage>
</organism>
<gene>
    <name evidence="1" type="ORF">CK203_056975</name>
</gene>
<accession>A0A438GN27</accession>
<comment type="caution">
    <text evidence="1">The sequence shown here is derived from an EMBL/GenBank/DDBJ whole genome shotgun (WGS) entry which is preliminary data.</text>
</comment>
<evidence type="ECO:0000313" key="2">
    <source>
        <dbReference type="Proteomes" id="UP000288805"/>
    </source>
</evidence>
<name>A0A438GN27_VITVI</name>
<proteinExistence type="predicted"/>
<evidence type="ECO:0000313" key="1">
    <source>
        <dbReference type="EMBL" id="RVW73607.1"/>
    </source>
</evidence>
<sequence length="183" mass="20755">MALLRKLFYRKPPDGLLEICDRVHVDENVPRFLVVAVLSRCEYWLMYVVMMLIHFEFTCEFWFASIEVPLVAEEIQENDGVGVFYIKFSNVDGSRNTIRSPSQFSLSKVKVPLAIGTSTRLDSSMNSEKLFARVNRLALFFHGGINDAEVSTNAPGLLPQTFDTIPLKNLPSLICLMGFEQTL</sequence>
<reference evidence="1 2" key="1">
    <citation type="journal article" date="2018" name="PLoS Genet.">
        <title>Population sequencing reveals clonal diversity and ancestral inbreeding in the grapevine cultivar Chardonnay.</title>
        <authorList>
            <person name="Roach M.J."/>
            <person name="Johnson D.L."/>
            <person name="Bohlmann J."/>
            <person name="van Vuuren H.J."/>
            <person name="Jones S.J."/>
            <person name="Pretorius I.S."/>
            <person name="Schmidt S.A."/>
            <person name="Borneman A.R."/>
        </authorList>
    </citation>
    <scope>NUCLEOTIDE SEQUENCE [LARGE SCALE GENOMIC DNA]</scope>
    <source>
        <strain evidence="2">cv. Chardonnay</strain>
        <tissue evidence="1">Leaf</tissue>
    </source>
</reference>
<dbReference type="EMBL" id="QGNW01000387">
    <property type="protein sequence ID" value="RVW73607.1"/>
    <property type="molecule type" value="Genomic_DNA"/>
</dbReference>
<dbReference type="Proteomes" id="UP000288805">
    <property type="component" value="Unassembled WGS sequence"/>
</dbReference>